<proteinExistence type="predicted"/>
<name>A0A382C9Y9_9ZZZZ</name>
<dbReference type="Gene3D" id="1.10.10.10">
    <property type="entry name" value="Winged helix-like DNA-binding domain superfamily/Winged helix DNA-binding domain"/>
    <property type="match status" value="1"/>
</dbReference>
<dbReference type="AlphaFoldDB" id="A0A382C9Y9"/>
<protein>
    <recommendedName>
        <fullName evidence="3">HTH deoR-type domain-containing protein</fullName>
    </recommendedName>
</protein>
<organism evidence="4">
    <name type="scientific">marine metagenome</name>
    <dbReference type="NCBI Taxonomy" id="408172"/>
    <lineage>
        <taxon>unclassified sequences</taxon>
        <taxon>metagenomes</taxon>
        <taxon>ecological metagenomes</taxon>
    </lineage>
</organism>
<gene>
    <name evidence="4" type="ORF">METZ01_LOCUS175486</name>
</gene>
<dbReference type="EMBL" id="UINC01033401">
    <property type="protein sequence ID" value="SVB22632.1"/>
    <property type="molecule type" value="Genomic_DNA"/>
</dbReference>
<evidence type="ECO:0000256" key="1">
    <source>
        <dbReference type="ARBA" id="ARBA00023015"/>
    </source>
</evidence>
<dbReference type="InterPro" id="IPR001034">
    <property type="entry name" value="DeoR_HTH"/>
</dbReference>
<evidence type="ECO:0000313" key="4">
    <source>
        <dbReference type="EMBL" id="SVB22632.1"/>
    </source>
</evidence>
<evidence type="ECO:0000259" key="3">
    <source>
        <dbReference type="PROSITE" id="PS51000"/>
    </source>
</evidence>
<dbReference type="PROSITE" id="PS51000">
    <property type="entry name" value="HTH_DEOR_2"/>
    <property type="match status" value="1"/>
</dbReference>
<sequence>MERTERFYKIDQLLKERRSVAMNILVEELDISKATVKRDLEYMRDRLYAPIIWDRTLRGYLFDHSQPGAERYLLPGLWFNDQEILALLTMYRLLSNLGNGLLTPHVKP</sequence>
<feature type="non-terminal residue" evidence="4">
    <location>
        <position position="108"/>
    </location>
</feature>
<feature type="domain" description="HTH deoR-type" evidence="3">
    <location>
        <begin position="3"/>
        <end position="62"/>
    </location>
</feature>
<reference evidence="4" key="1">
    <citation type="submission" date="2018-05" db="EMBL/GenBank/DDBJ databases">
        <authorList>
            <person name="Lanie J.A."/>
            <person name="Ng W.-L."/>
            <person name="Kazmierczak K.M."/>
            <person name="Andrzejewski T.M."/>
            <person name="Davidsen T.M."/>
            <person name="Wayne K.J."/>
            <person name="Tettelin H."/>
            <person name="Glass J.I."/>
            <person name="Rusch D."/>
            <person name="Podicherti R."/>
            <person name="Tsui H.-C.T."/>
            <person name="Winkler M.E."/>
        </authorList>
    </citation>
    <scope>NUCLEOTIDE SEQUENCE</scope>
</reference>
<dbReference type="Pfam" id="PF08220">
    <property type="entry name" value="HTH_DeoR"/>
    <property type="match status" value="1"/>
</dbReference>
<keyword evidence="1" id="KW-0805">Transcription regulation</keyword>
<keyword evidence="2" id="KW-0804">Transcription</keyword>
<evidence type="ECO:0000256" key="2">
    <source>
        <dbReference type="ARBA" id="ARBA00023163"/>
    </source>
</evidence>
<accession>A0A382C9Y9</accession>
<dbReference type="SUPFAM" id="SSF46785">
    <property type="entry name" value="Winged helix' DNA-binding domain"/>
    <property type="match status" value="1"/>
</dbReference>
<dbReference type="InterPro" id="IPR036390">
    <property type="entry name" value="WH_DNA-bd_sf"/>
</dbReference>
<dbReference type="GO" id="GO:0003700">
    <property type="term" value="F:DNA-binding transcription factor activity"/>
    <property type="evidence" value="ECO:0007669"/>
    <property type="project" value="InterPro"/>
</dbReference>
<dbReference type="InterPro" id="IPR036388">
    <property type="entry name" value="WH-like_DNA-bd_sf"/>
</dbReference>